<reference evidence="3" key="1">
    <citation type="submission" date="2021-01" db="EMBL/GenBank/DDBJ databases">
        <title>Modified the classification status of verrucomicrobia.</title>
        <authorList>
            <person name="Feng X."/>
        </authorList>
    </citation>
    <scope>NUCLEOTIDE SEQUENCE</scope>
    <source>
        <strain evidence="3">KCTC 22201</strain>
    </source>
</reference>
<organism evidence="3 4">
    <name type="scientific">Haloferula rosea</name>
    <dbReference type="NCBI Taxonomy" id="490093"/>
    <lineage>
        <taxon>Bacteria</taxon>
        <taxon>Pseudomonadati</taxon>
        <taxon>Verrucomicrobiota</taxon>
        <taxon>Verrucomicrobiia</taxon>
        <taxon>Verrucomicrobiales</taxon>
        <taxon>Verrucomicrobiaceae</taxon>
        <taxon>Haloferula</taxon>
    </lineage>
</organism>
<feature type="signal peptide" evidence="1">
    <location>
        <begin position="1"/>
        <end position="20"/>
    </location>
</feature>
<dbReference type="InterPro" id="IPR000073">
    <property type="entry name" value="AB_hydrolase_1"/>
</dbReference>
<comment type="caution">
    <text evidence="3">The sequence shown here is derived from an EMBL/GenBank/DDBJ whole genome shotgun (WGS) entry which is preliminary data.</text>
</comment>
<dbReference type="Pfam" id="PF12697">
    <property type="entry name" value="Abhydrolase_6"/>
    <property type="match status" value="1"/>
</dbReference>
<dbReference type="Proteomes" id="UP000658278">
    <property type="component" value="Unassembled WGS sequence"/>
</dbReference>
<name>A0A934RGI2_9BACT</name>
<sequence>MNPLYPACILVALVAASCIAPVTVREVAPPTPAHPVAIEAVRQYKQHHQRNPYAAAGELLEGAHLASIAIRHGDTQTIPAYNQLVARLVEELSASRILDQGVVQLPATRTTYTLQLENPDKLRFLHRTIYAADRVEFHGRHAYSHSIKPGIGAPIVSSRALDDKLGLELSDYYRNLTAVVRFDGNEARLLLADPHRTEAFQIGGQSYQLAANYSATTSLMLSHERIDKLGLTRLFNPSKFDNTSRVTAVQPYDPDRIPVIFVHGLQDSPSTWAPMYFGLMADESIRTHYQFWTFSYPSGYPYPQSAAILRDELAKVRAQYPDHKDAILIGHSMGGLISRLMITDADERIWTNVFGQTSSQTQIRGRSAELLKRSVVFKAEPKIDRVVYIAAPHRGSELAQNFVGKLTSRLVKLPDTFAELRDDLVSRVTANQAGIMLDRVPNSIDTLSPDSRFIREVNRIPTDPDVPVHSIIGDLGFGSDGVVAYWSSHLEEAESEKIITATHFVHQNPEAIRETHRILLEHIGLPLAPLILPRVNKHRPDLIKGSGPRSKR</sequence>
<keyword evidence="4" id="KW-1185">Reference proteome</keyword>
<keyword evidence="1" id="KW-0732">Signal</keyword>
<evidence type="ECO:0000313" key="4">
    <source>
        <dbReference type="Proteomes" id="UP000658278"/>
    </source>
</evidence>
<evidence type="ECO:0000259" key="2">
    <source>
        <dbReference type="Pfam" id="PF12697"/>
    </source>
</evidence>
<dbReference type="AlphaFoldDB" id="A0A934RGI2"/>
<feature type="domain" description="AB hydrolase-1" evidence="2">
    <location>
        <begin position="259"/>
        <end position="514"/>
    </location>
</feature>
<dbReference type="Gene3D" id="3.40.50.1820">
    <property type="entry name" value="alpha/beta hydrolase"/>
    <property type="match status" value="1"/>
</dbReference>
<proteinExistence type="predicted"/>
<accession>A0A934RGI2</accession>
<feature type="chain" id="PRO_5037943484" evidence="1">
    <location>
        <begin position="21"/>
        <end position="552"/>
    </location>
</feature>
<dbReference type="EMBL" id="JAENII010000017">
    <property type="protein sequence ID" value="MBK1828776.1"/>
    <property type="molecule type" value="Genomic_DNA"/>
</dbReference>
<protein>
    <submittedName>
        <fullName evidence="3">Alpha/beta fold hydrolase</fullName>
    </submittedName>
</protein>
<keyword evidence="3" id="KW-0378">Hydrolase</keyword>
<dbReference type="RefSeq" id="WP_200282875.1">
    <property type="nucleotide sequence ID" value="NZ_JAENII010000017.1"/>
</dbReference>
<gene>
    <name evidence="3" type="ORF">JIN81_17205</name>
</gene>
<dbReference type="GO" id="GO:0016787">
    <property type="term" value="F:hydrolase activity"/>
    <property type="evidence" value="ECO:0007669"/>
    <property type="project" value="UniProtKB-KW"/>
</dbReference>
<evidence type="ECO:0000256" key="1">
    <source>
        <dbReference type="SAM" id="SignalP"/>
    </source>
</evidence>
<dbReference type="PANTHER" id="PTHR37946">
    <property type="entry name" value="SLL1969 PROTEIN"/>
    <property type="match status" value="1"/>
</dbReference>
<evidence type="ECO:0000313" key="3">
    <source>
        <dbReference type="EMBL" id="MBK1828776.1"/>
    </source>
</evidence>
<dbReference type="PANTHER" id="PTHR37946:SF1">
    <property type="entry name" value="SLL1969 PROTEIN"/>
    <property type="match status" value="1"/>
</dbReference>
<dbReference type="InterPro" id="IPR029058">
    <property type="entry name" value="AB_hydrolase_fold"/>
</dbReference>
<dbReference type="SUPFAM" id="SSF53474">
    <property type="entry name" value="alpha/beta-Hydrolases"/>
    <property type="match status" value="1"/>
</dbReference>